<name>A0A6A0AC21_HAELA</name>
<evidence type="ECO:0000313" key="2">
    <source>
        <dbReference type="Proteomes" id="UP000485058"/>
    </source>
</evidence>
<protein>
    <submittedName>
        <fullName evidence="1">Uncharacterized protein</fullName>
    </submittedName>
</protein>
<reference evidence="1 2" key="1">
    <citation type="submission" date="2020-02" db="EMBL/GenBank/DDBJ databases">
        <title>Draft genome sequence of Haematococcus lacustris strain NIES-144.</title>
        <authorList>
            <person name="Morimoto D."/>
            <person name="Nakagawa S."/>
            <person name="Yoshida T."/>
            <person name="Sawayama S."/>
        </authorList>
    </citation>
    <scope>NUCLEOTIDE SEQUENCE [LARGE SCALE GENOMIC DNA]</scope>
    <source>
        <strain evidence="1 2">NIES-144</strain>
    </source>
</reference>
<comment type="caution">
    <text evidence="1">The sequence shown here is derived from an EMBL/GenBank/DDBJ whole genome shotgun (WGS) entry which is preliminary data.</text>
</comment>
<dbReference type="Proteomes" id="UP000485058">
    <property type="component" value="Unassembled WGS sequence"/>
</dbReference>
<feature type="non-terminal residue" evidence="1">
    <location>
        <position position="127"/>
    </location>
</feature>
<accession>A0A6A0AC21</accession>
<dbReference type="EMBL" id="BLLF01004807">
    <property type="protein sequence ID" value="GFH30276.1"/>
    <property type="molecule type" value="Genomic_DNA"/>
</dbReference>
<evidence type="ECO:0000313" key="1">
    <source>
        <dbReference type="EMBL" id="GFH30276.1"/>
    </source>
</evidence>
<dbReference type="AlphaFoldDB" id="A0A6A0AC21"/>
<proteinExistence type="predicted"/>
<feature type="non-terminal residue" evidence="1">
    <location>
        <position position="1"/>
    </location>
</feature>
<gene>
    <name evidence="1" type="ORF">HaLaN_29097</name>
</gene>
<keyword evidence="2" id="KW-1185">Reference proteome</keyword>
<organism evidence="1 2">
    <name type="scientific">Haematococcus lacustris</name>
    <name type="common">Green alga</name>
    <name type="synonym">Haematococcus pluvialis</name>
    <dbReference type="NCBI Taxonomy" id="44745"/>
    <lineage>
        <taxon>Eukaryota</taxon>
        <taxon>Viridiplantae</taxon>
        <taxon>Chlorophyta</taxon>
        <taxon>core chlorophytes</taxon>
        <taxon>Chlorophyceae</taxon>
        <taxon>CS clade</taxon>
        <taxon>Chlamydomonadales</taxon>
        <taxon>Haematococcaceae</taxon>
        <taxon>Haematococcus</taxon>
    </lineage>
</organism>
<sequence>SALKLTHPAVRLSAQHCGLVQELVQGLVQEHCGRRRHRAIVKSSCVPREEKKGCSGGYKCQLHLSRVASFARASLRAETLGQLRSVERLLQEHAACLEASSLASCASSTVDCTASQQGSNMNISTAT</sequence>